<comment type="caution">
    <text evidence="11">The sequence shown here is derived from an EMBL/GenBank/DDBJ whole genome shotgun (WGS) entry which is preliminary data.</text>
</comment>
<dbReference type="Pfam" id="PF13639">
    <property type="entry name" value="zf-RING_2"/>
    <property type="match status" value="1"/>
</dbReference>
<dbReference type="SMART" id="SM00744">
    <property type="entry name" value="RINGv"/>
    <property type="match status" value="1"/>
</dbReference>
<name>A0AAD3XH54_NEPGR</name>
<dbReference type="AlphaFoldDB" id="A0AAD3XH54"/>
<dbReference type="GO" id="GO:0061630">
    <property type="term" value="F:ubiquitin protein ligase activity"/>
    <property type="evidence" value="ECO:0007669"/>
    <property type="project" value="UniProtKB-EC"/>
</dbReference>
<evidence type="ECO:0000256" key="6">
    <source>
        <dbReference type="ARBA" id="ARBA00022786"/>
    </source>
</evidence>
<dbReference type="FunFam" id="3.30.40.10:FF:000127">
    <property type="entry name" value="E3 ubiquitin-protein ligase RNF181"/>
    <property type="match status" value="1"/>
</dbReference>
<dbReference type="EC" id="2.3.2.27" evidence="2"/>
<feature type="region of interest" description="Disordered" evidence="9">
    <location>
        <begin position="43"/>
        <end position="68"/>
    </location>
</feature>
<dbReference type="SMART" id="SM00184">
    <property type="entry name" value="RING"/>
    <property type="match status" value="1"/>
</dbReference>
<evidence type="ECO:0000259" key="10">
    <source>
        <dbReference type="PROSITE" id="PS50089"/>
    </source>
</evidence>
<accession>A0AAD3XH54</accession>
<reference evidence="11" key="1">
    <citation type="submission" date="2023-05" db="EMBL/GenBank/DDBJ databases">
        <title>Nepenthes gracilis genome sequencing.</title>
        <authorList>
            <person name="Fukushima K."/>
        </authorList>
    </citation>
    <scope>NUCLEOTIDE SEQUENCE</scope>
    <source>
        <strain evidence="11">SING2019-196</strain>
    </source>
</reference>
<sequence length="488" mass="56061">MADSSNPFYISQQLLHRHHNAAEDQHRVVQLLHHQTAAPIPSVFNSSSSTFESPDPLHPPPFSHHSEILPYTYSPPSPVLSPPSPDQSELEFDPKAYFDPDSHADDHFDCYYEEEDDELSFVTNLFDRTDGRNADLHLDMALSLGLDHVYDDMEDSEYFNCEFCGQSERVDESNEIDLELGLGFEGDGEFGRQSEVEETCRFDGFRVLSMDSESDSEVSEIFHYSDTDDFDANDRLSGVSDFNRLPFCWDYLGSINNERNEIDFEWEEESDIEHVDDEIEISSIVEEAGIDSMLEEAEIGIASIPEDQDFLLDQYLDTTNEGDREILIHSDTDEENEFGNNLMEAVEDLEWDTLFMESVEENLHELIGNPPASKLIVENLPVADFSHEDLLNKEIVCAICKDEISAEEMARQLPCRHFYHGNCIVLWLKIRNTCPVCRYELPTDDPEYEYGKRESIVHNSGRLPEDSTIGDDFRLLCWWIVARFRGQI</sequence>
<dbReference type="SUPFAM" id="SSF57850">
    <property type="entry name" value="RING/U-box"/>
    <property type="match status" value="1"/>
</dbReference>
<dbReference type="Gene3D" id="3.30.40.10">
    <property type="entry name" value="Zinc/RING finger domain, C3HC4 (zinc finger)"/>
    <property type="match status" value="1"/>
</dbReference>
<evidence type="ECO:0000256" key="3">
    <source>
        <dbReference type="ARBA" id="ARBA00022679"/>
    </source>
</evidence>
<protein>
    <recommendedName>
        <fullName evidence="2">RING-type E3 ubiquitin transferase</fullName>
        <ecNumber evidence="2">2.3.2.27</ecNumber>
    </recommendedName>
</protein>
<evidence type="ECO:0000256" key="2">
    <source>
        <dbReference type="ARBA" id="ARBA00012483"/>
    </source>
</evidence>
<dbReference type="InterPro" id="IPR001841">
    <property type="entry name" value="Znf_RING"/>
</dbReference>
<evidence type="ECO:0000256" key="7">
    <source>
        <dbReference type="ARBA" id="ARBA00022833"/>
    </source>
</evidence>
<dbReference type="PANTHER" id="PTHR15710:SF108">
    <property type="entry name" value="OS03G0286100 PROTEIN"/>
    <property type="match status" value="1"/>
</dbReference>
<keyword evidence="5 8" id="KW-0863">Zinc-finger</keyword>
<dbReference type="GO" id="GO:0008270">
    <property type="term" value="F:zinc ion binding"/>
    <property type="evidence" value="ECO:0007669"/>
    <property type="project" value="UniProtKB-KW"/>
</dbReference>
<dbReference type="InterPro" id="IPR011016">
    <property type="entry name" value="Znf_RING-CH"/>
</dbReference>
<dbReference type="Proteomes" id="UP001279734">
    <property type="component" value="Unassembled WGS sequence"/>
</dbReference>
<keyword evidence="12" id="KW-1185">Reference proteome</keyword>
<keyword evidence="3" id="KW-0808">Transferase</keyword>
<organism evidence="11 12">
    <name type="scientific">Nepenthes gracilis</name>
    <name type="common">Slender pitcher plant</name>
    <dbReference type="NCBI Taxonomy" id="150966"/>
    <lineage>
        <taxon>Eukaryota</taxon>
        <taxon>Viridiplantae</taxon>
        <taxon>Streptophyta</taxon>
        <taxon>Embryophyta</taxon>
        <taxon>Tracheophyta</taxon>
        <taxon>Spermatophyta</taxon>
        <taxon>Magnoliopsida</taxon>
        <taxon>eudicotyledons</taxon>
        <taxon>Gunneridae</taxon>
        <taxon>Pentapetalae</taxon>
        <taxon>Caryophyllales</taxon>
        <taxon>Nepenthaceae</taxon>
        <taxon>Nepenthes</taxon>
    </lineage>
</organism>
<evidence type="ECO:0000256" key="8">
    <source>
        <dbReference type="PROSITE-ProRule" id="PRU00175"/>
    </source>
</evidence>
<evidence type="ECO:0000313" key="12">
    <source>
        <dbReference type="Proteomes" id="UP001279734"/>
    </source>
</evidence>
<dbReference type="PANTHER" id="PTHR15710">
    <property type="entry name" value="E3 UBIQUITIN-PROTEIN LIGASE PRAJA"/>
    <property type="match status" value="1"/>
</dbReference>
<dbReference type="PROSITE" id="PS50089">
    <property type="entry name" value="ZF_RING_2"/>
    <property type="match status" value="1"/>
</dbReference>
<dbReference type="InterPro" id="IPR013083">
    <property type="entry name" value="Znf_RING/FYVE/PHD"/>
</dbReference>
<evidence type="ECO:0000256" key="1">
    <source>
        <dbReference type="ARBA" id="ARBA00000900"/>
    </source>
</evidence>
<keyword evidence="4" id="KW-0479">Metal-binding</keyword>
<gene>
    <name evidence="11" type="ORF">Nepgr_006233</name>
</gene>
<evidence type="ECO:0000256" key="5">
    <source>
        <dbReference type="ARBA" id="ARBA00022771"/>
    </source>
</evidence>
<keyword evidence="7" id="KW-0862">Zinc</keyword>
<evidence type="ECO:0000256" key="9">
    <source>
        <dbReference type="SAM" id="MobiDB-lite"/>
    </source>
</evidence>
<feature type="compositionally biased region" description="Low complexity" evidence="9">
    <location>
        <begin position="43"/>
        <end position="54"/>
    </location>
</feature>
<comment type="catalytic activity">
    <reaction evidence="1">
        <text>S-ubiquitinyl-[E2 ubiquitin-conjugating enzyme]-L-cysteine + [acceptor protein]-L-lysine = [E2 ubiquitin-conjugating enzyme]-L-cysteine + N(6)-ubiquitinyl-[acceptor protein]-L-lysine.</text>
        <dbReference type="EC" id="2.3.2.27"/>
    </reaction>
</comment>
<dbReference type="EMBL" id="BSYO01000005">
    <property type="protein sequence ID" value="GMH04394.1"/>
    <property type="molecule type" value="Genomic_DNA"/>
</dbReference>
<dbReference type="CDD" id="cd16454">
    <property type="entry name" value="RING-H2_PA-TM-RING"/>
    <property type="match status" value="1"/>
</dbReference>
<evidence type="ECO:0000256" key="4">
    <source>
        <dbReference type="ARBA" id="ARBA00022723"/>
    </source>
</evidence>
<proteinExistence type="predicted"/>
<evidence type="ECO:0000313" key="11">
    <source>
        <dbReference type="EMBL" id="GMH04394.1"/>
    </source>
</evidence>
<dbReference type="GO" id="GO:0016567">
    <property type="term" value="P:protein ubiquitination"/>
    <property type="evidence" value="ECO:0007669"/>
    <property type="project" value="UniProtKB-ARBA"/>
</dbReference>
<keyword evidence="6" id="KW-0833">Ubl conjugation pathway</keyword>
<dbReference type="GO" id="GO:0005737">
    <property type="term" value="C:cytoplasm"/>
    <property type="evidence" value="ECO:0007669"/>
    <property type="project" value="TreeGrafter"/>
</dbReference>
<feature type="domain" description="RING-type" evidence="10">
    <location>
        <begin position="397"/>
        <end position="438"/>
    </location>
</feature>